<dbReference type="InterPro" id="IPR012768">
    <property type="entry name" value="Trehalose_TreZ"/>
</dbReference>
<dbReference type="GO" id="GO:0005992">
    <property type="term" value="P:trehalose biosynthetic process"/>
    <property type="evidence" value="ECO:0007669"/>
    <property type="project" value="UniProtKB-UniRule"/>
</dbReference>
<evidence type="ECO:0000256" key="4">
    <source>
        <dbReference type="ARBA" id="ARBA00012268"/>
    </source>
</evidence>
<keyword evidence="7 14" id="KW-0378">Hydrolase</keyword>
<keyword evidence="8" id="KW-0119">Carbohydrate metabolism</keyword>
<evidence type="ECO:0000313" key="19">
    <source>
        <dbReference type="Proteomes" id="UP000232164"/>
    </source>
</evidence>
<dbReference type="Gene3D" id="3.20.20.80">
    <property type="entry name" value="Glycosidases"/>
    <property type="match status" value="1"/>
</dbReference>
<evidence type="ECO:0000256" key="11">
    <source>
        <dbReference type="ARBA" id="ARBA00033284"/>
    </source>
</evidence>
<gene>
    <name evidence="18" type="primary">treZ</name>
    <name evidence="18" type="ORF">CWR43_18955</name>
</gene>
<feature type="site" description="Transition state stabilizer" evidence="16">
    <location>
        <position position="396"/>
    </location>
</feature>
<dbReference type="GO" id="GO:0033942">
    <property type="term" value="F:4-alpha-D-(1-&gt;4)-alpha-D-glucanotrehalose trehalohydrolase activity"/>
    <property type="evidence" value="ECO:0007669"/>
    <property type="project" value="UniProtKB-EC"/>
</dbReference>
<comment type="catalytic activity">
    <reaction evidence="12 14">
        <text>hydrolysis of (1-&gt;4)-alpha-D-glucosidic linkage in 4-alpha-D-[(1-&gt;4)-alpha-D-glucanosyl]n trehalose to yield trehalose and (1-&gt;4)-alpha-D-glucan.</text>
        <dbReference type="EC" id="3.2.1.141"/>
    </reaction>
</comment>
<evidence type="ECO:0000256" key="15">
    <source>
        <dbReference type="PIRSR" id="PIRSR006337-1"/>
    </source>
</evidence>
<protein>
    <recommendedName>
        <fullName evidence="5 13">Malto-oligosyltrehalose trehalohydrolase</fullName>
        <shortName evidence="14">MTHase</shortName>
        <ecNumber evidence="4 13">3.2.1.141</ecNumber>
    </recommendedName>
    <alternativeName>
        <fullName evidence="11 14">4-alpha-D-((1-&gt;4)-alpha-D-glucano)trehalose trehalohydrolase</fullName>
    </alternativeName>
    <alternativeName>
        <fullName evidence="10 14">Maltooligosyl trehalose trehalohydrolase</fullName>
    </alternativeName>
</protein>
<dbReference type="InterPro" id="IPR013783">
    <property type="entry name" value="Ig-like_fold"/>
</dbReference>
<dbReference type="Gene3D" id="2.60.40.1180">
    <property type="entry name" value="Golgi alpha-mannosidase II"/>
    <property type="match status" value="1"/>
</dbReference>
<dbReference type="EC" id="3.2.1.141" evidence="4 13"/>
<dbReference type="EMBL" id="PIQN01000014">
    <property type="protein sequence ID" value="PKA42190.1"/>
    <property type="molecule type" value="Genomic_DNA"/>
</dbReference>
<sequence>MNQVSKVDSIAGIRKSWGAEIGADGVRFRIWAPRQKEMRLRCSGKDRPMNRSDGGWFELTVAEARGGDAYAFVLSDGKAVPDPASRAQAGDVHGPSLIVDPSYRWMNTGWKGRPWEEAVISEIHIGTFTREGTFKAAAEKLGHLAGMGFTVIEVMPVAQFSGKRGWGYDGVLHYATHSAYGTPADFKAFIDAAHGHGLVVLLDVVYNHFGPDGNYLHGYAPEFFYAGRNTPWGAAIDFGQEPVRRYFIENALYWIGEFQLDGLRLDAVEQIYDTSKRHILAQLSTEVRDAFVDREVHLVVEDQRNLVSLLERDDGGRVKTFTAEWNDDFHHVAHIIATGETAGHYKPFASDLWEKTKLSMQHGFVYPDRGDPPELPKDERVYLPPVAFINFLQNHDQVGNRAFGERLISLAHPGMTEMLTAVLFLSPQIPFLFMGEDYGETQPFHFFCDYTGELGEIVRRGRMAEAEGFGGLKEGKTAGDLPDPNAISTFEHSKLRWERSNSDEGRRRKAYVRELIGLRHKYVVPLLKRPGRITSAALESVDGVLAVNWAFGGSKLELRANLSDRRLPVPPFEGAVIFDLLPRSEPGDGKLAAHSVVVALDPKLAK</sequence>
<accession>A0A2N0D7W8</accession>
<feature type="domain" description="Glycosyl hydrolase family 13 catalytic" evidence="17">
    <location>
        <begin position="122"/>
        <end position="519"/>
    </location>
</feature>
<reference evidence="18 19" key="1">
    <citation type="submission" date="2017-11" db="EMBL/GenBank/DDBJ databases">
        <authorList>
            <person name="Han C.G."/>
        </authorList>
    </citation>
    <scope>NUCLEOTIDE SEQUENCE [LARGE SCALE GENOMIC DNA]</scope>
    <source>
        <strain evidence="18 19">HCNT1</strain>
    </source>
</reference>
<evidence type="ECO:0000256" key="6">
    <source>
        <dbReference type="ARBA" id="ARBA00022490"/>
    </source>
</evidence>
<dbReference type="STRING" id="1041146.GCA_000427985_03653"/>
<evidence type="ECO:0000256" key="1">
    <source>
        <dbReference type="ARBA" id="ARBA00004496"/>
    </source>
</evidence>
<dbReference type="CDD" id="cd02853">
    <property type="entry name" value="E_set_MTHase_like_N"/>
    <property type="match status" value="1"/>
</dbReference>
<dbReference type="InterPro" id="IPR022567">
    <property type="entry name" value="DUF3459"/>
</dbReference>
<evidence type="ECO:0000256" key="10">
    <source>
        <dbReference type="ARBA" id="ARBA00032057"/>
    </source>
</evidence>
<dbReference type="InterPro" id="IPR044901">
    <property type="entry name" value="Trehalose_TreZ_E-set_sf"/>
</dbReference>
<dbReference type="InterPro" id="IPR014756">
    <property type="entry name" value="Ig_E-set"/>
</dbReference>
<evidence type="ECO:0000256" key="7">
    <source>
        <dbReference type="ARBA" id="ARBA00022801"/>
    </source>
</evidence>
<dbReference type="AlphaFoldDB" id="A0A2N0D7W8"/>
<keyword evidence="6" id="KW-0963">Cytoplasm</keyword>
<organism evidence="18 19">
    <name type="scientific">Rhizobium sullae</name>
    <name type="common">Rhizobium hedysari</name>
    <dbReference type="NCBI Taxonomy" id="50338"/>
    <lineage>
        <taxon>Bacteria</taxon>
        <taxon>Pseudomonadati</taxon>
        <taxon>Pseudomonadota</taxon>
        <taxon>Alphaproteobacteria</taxon>
        <taxon>Hyphomicrobiales</taxon>
        <taxon>Rhizobiaceae</taxon>
        <taxon>Rhizobium/Agrobacterium group</taxon>
        <taxon>Rhizobium</taxon>
    </lineage>
</organism>
<dbReference type="NCBIfam" id="TIGR02402">
    <property type="entry name" value="trehalose_TreZ"/>
    <property type="match status" value="1"/>
</dbReference>
<keyword evidence="9 14" id="KW-0326">Glycosidase</keyword>
<evidence type="ECO:0000313" key="18">
    <source>
        <dbReference type="EMBL" id="PKA42190.1"/>
    </source>
</evidence>
<evidence type="ECO:0000256" key="9">
    <source>
        <dbReference type="ARBA" id="ARBA00023295"/>
    </source>
</evidence>
<dbReference type="RefSeq" id="WP_100772056.1">
    <property type="nucleotide sequence ID" value="NZ_PIQN01000014.1"/>
</dbReference>
<dbReference type="InterPro" id="IPR017853">
    <property type="entry name" value="GH"/>
</dbReference>
<dbReference type="UniPathway" id="UPA00299"/>
<evidence type="ECO:0000256" key="8">
    <source>
        <dbReference type="ARBA" id="ARBA00023277"/>
    </source>
</evidence>
<dbReference type="SMART" id="SM00642">
    <property type="entry name" value="Aamy"/>
    <property type="match status" value="1"/>
</dbReference>
<evidence type="ECO:0000256" key="16">
    <source>
        <dbReference type="PIRSR" id="PIRSR006337-3"/>
    </source>
</evidence>
<dbReference type="GO" id="GO:0005737">
    <property type="term" value="C:cytoplasm"/>
    <property type="evidence" value="ECO:0007669"/>
    <property type="project" value="UniProtKB-SubCell"/>
</dbReference>
<comment type="similarity">
    <text evidence="3 14">Belongs to the glycosyl hydrolase 13 family.</text>
</comment>
<dbReference type="Pfam" id="PF11941">
    <property type="entry name" value="DUF3459"/>
    <property type="match status" value="1"/>
</dbReference>
<comment type="pathway">
    <text evidence="2 14">Glycan biosynthesis; trehalose biosynthesis.</text>
</comment>
<evidence type="ECO:0000256" key="14">
    <source>
        <dbReference type="PIRNR" id="PIRNR006337"/>
    </source>
</evidence>
<dbReference type="SUPFAM" id="SSF81296">
    <property type="entry name" value="E set domains"/>
    <property type="match status" value="1"/>
</dbReference>
<feature type="active site" description="Proton donor" evidence="15">
    <location>
        <position position="301"/>
    </location>
</feature>
<evidence type="ECO:0000256" key="3">
    <source>
        <dbReference type="ARBA" id="ARBA00008061"/>
    </source>
</evidence>
<comment type="subcellular location">
    <subcellularLocation>
        <location evidence="1 15">Cytoplasm</location>
    </subcellularLocation>
</comment>
<dbReference type="InterPro" id="IPR013780">
    <property type="entry name" value="Glyco_hydro_b"/>
</dbReference>
<comment type="caution">
    <text evidence="18">The sequence shown here is derived from an EMBL/GenBank/DDBJ whole genome shotgun (WGS) entry which is preliminary data.</text>
</comment>
<evidence type="ECO:0000256" key="5">
    <source>
        <dbReference type="ARBA" id="ARBA00015938"/>
    </source>
</evidence>
<proteinExistence type="inferred from homology"/>
<evidence type="ECO:0000259" key="17">
    <source>
        <dbReference type="SMART" id="SM00642"/>
    </source>
</evidence>
<name>A0A2N0D7W8_RHISU</name>
<dbReference type="PANTHER" id="PTHR43651">
    <property type="entry name" value="1,4-ALPHA-GLUCAN-BRANCHING ENZYME"/>
    <property type="match status" value="1"/>
</dbReference>
<dbReference type="Proteomes" id="UP000232164">
    <property type="component" value="Unassembled WGS sequence"/>
</dbReference>
<dbReference type="Gene3D" id="1.10.10.760">
    <property type="entry name" value="E-set domains of sugar-utilizing enzymes"/>
    <property type="match status" value="1"/>
</dbReference>
<dbReference type="PANTHER" id="PTHR43651:SF11">
    <property type="entry name" value="MALTO-OLIGOSYLTREHALOSE TREHALOHYDROLASE"/>
    <property type="match status" value="1"/>
</dbReference>
<dbReference type="Gene3D" id="2.60.40.10">
    <property type="entry name" value="Immunoglobulins"/>
    <property type="match status" value="1"/>
</dbReference>
<dbReference type="CDD" id="cd11325">
    <property type="entry name" value="AmyAc_GTHase"/>
    <property type="match status" value="1"/>
</dbReference>
<dbReference type="InterPro" id="IPR006047">
    <property type="entry name" value="GH13_cat_dom"/>
</dbReference>
<evidence type="ECO:0000256" key="2">
    <source>
        <dbReference type="ARBA" id="ARBA00005199"/>
    </source>
</evidence>
<dbReference type="Pfam" id="PF00128">
    <property type="entry name" value="Alpha-amylase"/>
    <property type="match status" value="1"/>
</dbReference>
<evidence type="ECO:0000256" key="12">
    <source>
        <dbReference type="ARBA" id="ARBA00034013"/>
    </source>
</evidence>
<feature type="active site" description="Nucleophile" evidence="15">
    <location>
        <position position="266"/>
    </location>
</feature>
<dbReference type="PIRSF" id="PIRSF006337">
    <property type="entry name" value="Trehalose_TreZ"/>
    <property type="match status" value="1"/>
</dbReference>
<evidence type="ECO:0000256" key="13">
    <source>
        <dbReference type="NCBIfam" id="TIGR02402"/>
    </source>
</evidence>
<reference evidence="18 19" key="2">
    <citation type="submission" date="2017-12" db="EMBL/GenBank/DDBJ databases">
        <title>Genome sequence of Rhizobium sullae HCNT1 isolated from Sulla coronaria nodules and featuring peculiar denitrification phenotypes.</title>
        <authorList>
            <person name="De Diego-Diaz B."/>
            <person name="Treu L."/>
            <person name="Campanaro S."/>
            <person name="Da Silva Duarte V."/>
            <person name="Basaglia M."/>
            <person name="Favaro L."/>
            <person name="Casella S."/>
            <person name="Squartini A."/>
        </authorList>
    </citation>
    <scope>NUCLEOTIDE SEQUENCE [LARGE SCALE GENOMIC DNA]</scope>
    <source>
        <strain evidence="18 19">HCNT1</strain>
    </source>
</reference>
<dbReference type="SUPFAM" id="SSF51445">
    <property type="entry name" value="(Trans)glycosidases"/>
    <property type="match status" value="1"/>
</dbReference>